<dbReference type="PROSITE" id="PS51077">
    <property type="entry name" value="HTH_ICLR"/>
    <property type="match status" value="1"/>
</dbReference>
<evidence type="ECO:0000313" key="6">
    <source>
        <dbReference type="Proteomes" id="UP001589611"/>
    </source>
</evidence>
<keyword evidence="2" id="KW-0804">Transcription</keyword>
<keyword evidence="1" id="KW-0805">Transcription regulation</keyword>
<dbReference type="SUPFAM" id="SSF46785">
    <property type="entry name" value="Winged helix' DNA-binding domain"/>
    <property type="match status" value="1"/>
</dbReference>
<sequence length="273" mass="28712">MTEQLETGQYASAKRRPAQPPNKVKGADMTSPAKPEPSARGDIQVVSRVAALLDCFTLTSKSLDIQRAASVLGVGKSTAHRYLASMEKSRLLERDDLGKYVLGPSLVRIGAVAFAGPGLVEAAGPVMTELASGILSTIVLSVWGGDAPVVARVERNTQQTTTVAVDVGRSLEPYSAQAMLFRAYRRGLDGESADSATISEHTIPDSPTGEKVMVARTTYADGALRAISVPVLSRNGSIVASLAVLGFGVSLPEADDEMVIAQLITGSRKMQNS</sequence>
<dbReference type="PANTHER" id="PTHR30136">
    <property type="entry name" value="HELIX-TURN-HELIX TRANSCRIPTIONAL REGULATOR, ICLR FAMILY"/>
    <property type="match status" value="1"/>
</dbReference>
<protein>
    <submittedName>
        <fullName evidence="5">IclR family transcriptional regulator</fullName>
    </submittedName>
</protein>
<name>A0ABV5T5F2_9MICO</name>
<dbReference type="InterPro" id="IPR005471">
    <property type="entry name" value="Tscrpt_reg_IclR_N"/>
</dbReference>
<evidence type="ECO:0000256" key="1">
    <source>
        <dbReference type="ARBA" id="ARBA00023015"/>
    </source>
</evidence>
<dbReference type="InterPro" id="IPR029016">
    <property type="entry name" value="GAF-like_dom_sf"/>
</dbReference>
<feature type="compositionally biased region" description="Polar residues" evidence="3">
    <location>
        <begin position="1"/>
        <end position="10"/>
    </location>
</feature>
<feature type="region of interest" description="Disordered" evidence="3">
    <location>
        <begin position="1"/>
        <end position="40"/>
    </location>
</feature>
<feature type="domain" description="HTH iclR-type" evidence="4">
    <location>
        <begin position="43"/>
        <end position="104"/>
    </location>
</feature>
<dbReference type="RefSeq" id="WP_344710363.1">
    <property type="nucleotide sequence ID" value="NZ_BAAAWH010000001.1"/>
</dbReference>
<dbReference type="Gene3D" id="3.30.450.40">
    <property type="match status" value="1"/>
</dbReference>
<dbReference type="PANTHER" id="PTHR30136:SF8">
    <property type="entry name" value="TRANSCRIPTIONAL REGULATORY PROTEIN"/>
    <property type="match status" value="1"/>
</dbReference>
<evidence type="ECO:0000313" key="5">
    <source>
        <dbReference type="EMBL" id="MFB9647166.1"/>
    </source>
</evidence>
<evidence type="ECO:0000259" key="4">
    <source>
        <dbReference type="PROSITE" id="PS51077"/>
    </source>
</evidence>
<dbReference type="SMART" id="SM00346">
    <property type="entry name" value="HTH_ICLR"/>
    <property type="match status" value="1"/>
</dbReference>
<organism evidence="5 6">
    <name type="scientific">Microbacterium terregens</name>
    <dbReference type="NCBI Taxonomy" id="69363"/>
    <lineage>
        <taxon>Bacteria</taxon>
        <taxon>Bacillati</taxon>
        <taxon>Actinomycetota</taxon>
        <taxon>Actinomycetes</taxon>
        <taxon>Micrococcales</taxon>
        <taxon>Microbacteriaceae</taxon>
        <taxon>Microbacterium</taxon>
    </lineage>
</organism>
<dbReference type="Pfam" id="PF09339">
    <property type="entry name" value="HTH_IclR"/>
    <property type="match status" value="1"/>
</dbReference>
<accession>A0ABV5T5F2</accession>
<evidence type="ECO:0000256" key="3">
    <source>
        <dbReference type="SAM" id="MobiDB-lite"/>
    </source>
</evidence>
<dbReference type="InterPro" id="IPR036388">
    <property type="entry name" value="WH-like_DNA-bd_sf"/>
</dbReference>
<comment type="caution">
    <text evidence="5">The sequence shown here is derived from an EMBL/GenBank/DDBJ whole genome shotgun (WGS) entry which is preliminary data.</text>
</comment>
<evidence type="ECO:0000256" key="2">
    <source>
        <dbReference type="ARBA" id="ARBA00023163"/>
    </source>
</evidence>
<dbReference type="EMBL" id="JBHMBE010000007">
    <property type="protein sequence ID" value="MFB9647166.1"/>
    <property type="molecule type" value="Genomic_DNA"/>
</dbReference>
<dbReference type="InterPro" id="IPR050707">
    <property type="entry name" value="HTH_MetabolicPath_Reg"/>
</dbReference>
<dbReference type="InterPro" id="IPR036390">
    <property type="entry name" value="WH_DNA-bd_sf"/>
</dbReference>
<proteinExistence type="predicted"/>
<dbReference type="Gene3D" id="1.10.10.10">
    <property type="entry name" value="Winged helix-like DNA-binding domain superfamily/Winged helix DNA-binding domain"/>
    <property type="match status" value="1"/>
</dbReference>
<dbReference type="SUPFAM" id="SSF55781">
    <property type="entry name" value="GAF domain-like"/>
    <property type="match status" value="1"/>
</dbReference>
<reference evidence="5 6" key="1">
    <citation type="submission" date="2024-09" db="EMBL/GenBank/DDBJ databases">
        <authorList>
            <person name="Sun Q."/>
            <person name="Mori K."/>
        </authorList>
    </citation>
    <scope>NUCLEOTIDE SEQUENCE [LARGE SCALE GENOMIC DNA]</scope>
    <source>
        <strain evidence="5 6">JCM 1342</strain>
    </source>
</reference>
<dbReference type="Proteomes" id="UP001589611">
    <property type="component" value="Unassembled WGS sequence"/>
</dbReference>
<gene>
    <name evidence="5" type="ORF">ACFFPJ_15320</name>
</gene>
<keyword evidence="6" id="KW-1185">Reference proteome</keyword>